<proteinExistence type="predicted"/>
<feature type="compositionally biased region" description="Polar residues" evidence="5">
    <location>
        <begin position="196"/>
        <end position="236"/>
    </location>
</feature>
<keyword evidence="3" id="KW-0235">DNA replication</keyword>
<protein>
    <recommendedName>
        <fullName evidence="2">DNA polymerase delta subunit 3</fullName>
    </recommendedName>
</protein>
<dbReference type="PANTHER" id="PTHR17598">
    <property type="entry name" value="DNA POLYMERASE DELTA SUBUNIT 3"/>
    <property type="match status" value="1"/>
</dbReference>
<dbReference type="InterPro" id="IPR019038">
    <property type="entry name" value="POLD3"/>
</dbReference>
<gene>
    <name evidence="6" type="ORF">GSTUM_00002952001</name>
</gene>
<dbReference type="GO" id="GO:0003887">
    <property type="term" value="F:DNA-directed DNA polymerase activity"/>
    <property type="evidence" value="ECO:0007669"/>
    <property type="project" value="TreeGrafter"/>
</dbReference>
<dbReference type="HOGENOM" id="CLU_047736_0_0_1"/>
<accession>D5G8A5</accession>
<comment type="subcellular location">
    <subcellularLocation>
        <location evidence="1">Nucleus</location>
    </subcellularLocation>
</comment>
<evidence type="ECO:0000313" key="6">
    <source>
        <dbReference type="EMBL" id="CAZ80748.1"/>
    </source>
</evidence>
<dbReference type="eggNOG" id="ENOG502QPSW">
    <property type="taxonomic scope" value="Eukaryota"/>
</dbReference>
<feature type="compositionally biased region" description="Basic and acidic residues" evidence="5">
    <location>
        <begin position="237"/>
        <end position="248"/>
    </location>
</feature>
<dbReference type="OMA" id="QMLYDFH"/>
<evidence type="ECO:0000256" key="5">
    <source>
        <dbReference type="SAM" id="MobiDB-lite"/>
    </source>
</evidence>
<sequence>MLYEFHRCHKKNNESIYATYIITGELKVIEEAGGDEDEDEDMSGSPFEITPRENKEKFRYQKIVRLVGEERLEEVKAEIENIKTVHVYSLGPSRIRDLCVLSACSERVRSEFVYEDEQAAGRVYGMIVNHLAIKAPRPIRPPVRPHAMAIPTASKANEKAGTKEKAEAKSNPDTKTKAKHEPETKIEKKPAPAQMKRSQSTTKAAQKRQGPSNLFTSWSNASNKKAESNPSSTAHSPKTEEVSVRMDLDSEEESDSELTLLRDAAEDARKRREKYDELTKMMEMSDDDEDIKPKPKRRVKEEVSEEEEEEAEEIQEVETPPESKPVELPTGSVVNAVTEGGRRRGRRKVNKKIQVKDEDGYLVTKFEPAWESFSEEEPAPKPKPKPKTAPKSKKKNAGPVTGQGSINSYFFKK</sequence>
<reference evidence="6 7" key="1">
    <citation type="journal article" date="2010" name="Nature">
        <title>Perigord black truffle genome uncovers evolutionary origins and mechanisms of symbiosis.</title>
        <authorList>
            <person name="Martin F."/>
            <person name="Kohler A."/>
            <person name="Murat C."/>
            <person name="Balestrini R."/>
            <person name="Coutinho P.M."/>
            <person name="Jaillon O."/>
            <person name="Montanini B."/>
            <person name="Morin E."/>
            <person name="Noel B."/>
            <person name="Percudani R."/>
            <person name="Porcel B."/>
            <person name="Rubini A."/>
            <person name="Amicucci A."/>
            <person name="Amselem J."/>
            <person name="Anthouard V."/>
            <person name="Arcioni S."/>
            <person name="Artiguenave F."/>
            <person name="Aury J.M."/>
            <person name="Ballario P."/>
            <person name="Bolchi A."/>
            <person name="Brenna A."/>
            <person name="Brun A."/>
            <person name="Buee M."/>
            <person name="Cantarel B."/>
            <person name="Chevalier G."/>
            <person name="Couloux A."/>
            <person name="Da Silva C."/>
            <person name="Denoeud F."/>
            <person name="Duplessis S."/>
            <person name="Ghignone S."/>
            <person name="Hilselberger B."/>
            <person name="Iotti M."/>
            <person name="Marcais B."/>
            <person name="Mello A."/>
            <person name="Miranda M."/>
            <person name="Pacioni G."/>
            <person name="Quesneville H."/>
            <person name="Riccioni C."/>
            <person name="Ruotolo R."/>
            <person name="Splivallo R."/>
            <person name="Stocchi V."/>
            <person name="Tisserant E."/>
            <person name="Viscomi A.R."/>
            <person name="Zambonelli A."/>
            <person name="Zampieri E."/>
            <person name="Henrissat B."/>
            <person name="Lebrun M.H."/>
            <person name="Paolocci F."/>
            <person name="Bonfante P."/>
            <person name="Ottonello S."/>
            <person name="Wincker P."/>
        </authorList>
    </citation>
    <scope>NUCLEOTIDE SEQUENCE [LARGE SCALE GENOMIC DNA]</scope>
    <source>
        <strain evidence="6 7">Mel28</strain>
    </source>
</reference>
<dbReference type="InParanoid" id="D5G8A5"/>
<dbReference type="Proteomes" id="UP000006911">
    <property type="component" value="Unassembled WGS sequence"/>
</dbReference>
<evidence type="ECO:0000313" key="7">
    <source>
        <dbReference type="Proteomes" id="UP000006911"/>
    </source>
</evidence>
<evidence type="ECO:0000256" key="4">
    <source>
        <dbReference type="ARBA" id="ARBA00023242"/>
    </source>
</evidence>
<dbReference type="GO" id="GO:0006297">
    <property type="term" value="P:nucleotide-excision repair, DNA gap filling"/>
    <property type="evidence" value="ECO:0007669"/>
    <property type="project" value="TreeGrafter"/>
</dbReference>
<feature type="compositionally biased region" description="Acidic residues" evidence="5">
    <location>
        <begin position="303"/>
        <end position="316"/>
    </location>
</feature>
<dbReference type="PANTHER" id="PTHR17598:SF13">
    <property type="entry name" value="DNA POLYMERASE DELTA SUBUNIT 3"/>
    <property type="match status" value="1"/>
</dbReference>
<evidence type="ECO:0000256" key="2">
    <source>
        <dbReference type="ARBA" id="ARBA00017589"/>
    </source>
</evidence>
<dbReference type="Gene3D" id="3.90.1030.20">
    <property type="entry name" value="DNA polymerase delta, p66 (Cdc27) subunit, wHTH domain"/>
    <property type="match status" value="1"/>
</dbReference>
<evidence type="ECO:0000256" key="3">
    <source>
        <dbReference type="ARBA" id="ARBA00022705"/>
    </source>
</evidence>
<feature type="compositionally biased region" description="Basic residues" evidence="5">
    <location>
        <begin position="382"/>
        <end position="396"/>
    </location>
</feature>
<feature type="compositionally biased region" description="Basic and acidic residues" evidence="5">
    <location>
        <begin position="156"/>
        <end position="190"/>
    </location>
</feature>
<feature type="region of interest" description="Disordered" evidence="5">
    <location>
        <begin position="152"/>
        <end position="413"/>
    </location>
</feature>
<dbReference type="STRING" id="656061.D5G8A5"/>
<dbReference type="EMBL" id="FN430041">
    <property type="protein sequence ID" value="CAZ80748.1"/>
    <property type="molecule type" value="Genomic_DNA"/>
</dbReference>
<dbReference type="KEGG" id="tml:GSTUM_00002952001"/>
<dbReference type="RefSeq" id="XP_002836557.1">
    <property type="nucleotide sequence ID" value="XM_002836511.1"/>
</dbReference>
<dbReference type="AlphaFoldDB" id="D5G8A5"/>
<dbReference type="GeneID" id="9188350"/>
<evidence type="ECO:0000256" key="1">
    <source>
        <dbReference type="ARBA" id="ARBA00004123"/>
    </source>
</evidence>
<dbReference type="GO" id="GO:1904161">
    <property type="term" value="P:DNA synthesis involved in UV-damage excision repair"/>
    <property type="evidence" value="ECO:0007669"/>
    <property type="project" value="TreeGrafter"/>
</dbReference>
<dbReference type="GO" id="GO:0006271">
    <property type="term" value="P:DNA strand elongation involved in DNA replication"/>
    <property type="evidence" value="ECO:0007669"/>
    <property type="project" value="TreeGrafter"/>
</dbReference>
<name>D5G8A5_TUBMM</name>
<feature type="compositionally biased region" description="Basic and acidic residues" evidence="5">
    <location>
        <begin position="263"/>
        <end position="280"/>
    </location>
</feature>
<keyword evidence="4" id="KW-0539">Nucleus</keyword>
<organism evidence="6 7">
    <name type="scientific">Tuber melanosporum (strain Mel28)</name>
    <name type="common">Perigord black truffle</name>
    <dbReference type="NCBI Taxonomy" id="656061"/>
    <lineage>
        <taxon>Eukaryota</taxon>
        <taxon>Fungi</taxon>
        <taxon>Dikarya</taxon>
        <taxon>Ascomycota</taxon>
        <taxon>Pezizomycotina</taxon>
        <taxon>Pezizomycetes</taxon>
        <taxon>Pezizales</taxon>
        <taxon>Tuberaceae</taxon>
        <taxon>Tuber</taxon>
    </lineage>
</organism>
<keyword evidence="7" id="KW-1185">Reference proteome</keyword>
<feature type="compositionally biased region" description="Basic residues" evidence="5">
    <location>
        <begin position="343"/>
        <end position="353"/>
    </location>
</feature>
<dbReference type="InterPro" id="IPR041913">
    <property type="entry name" value="POLD3_sf"/>
</dbReference>
<dbReference type="Pfam" id="PF09507">
    <property type="entry name" value="CDC27"/>
    <property type="match status" value="1"/>
</dbReference>
<feature type="compositionally biased region" description="Polar residues" evidence="5">
    <location>
        <begin position="402"/>
        <end position="413"/>
    </location>
</feature>
<dbReference type="GO" id="GO:0043625">
    <property type="term" value="C:delta DNA polymerase complex"/>
    <property type="evidence" value="ECO:0007669"/>
    <property type="project" value="InterPro"/>
</dbReference>